<evidence type="ECO:0000313" key="2">
    <source>
        <dbReference type="EMBL" id="CAA2614231.1"/>
    </source>
</evidence>
<dbReference type="Proteomes" id="UP001189122">
    <property type="component" value="Unassembled WGS sequence"/>
</dbReference>
<accession>A0A7I8I8Q1</accession>
<keyword evidence="3" id="KW-1185">Reference proteome</keyword>
<reference evidence="2 3" key="1">
    <citation type="submission" date="2019-12" db="EMBL/GenBank/DDBJ databases">
        <authorList>
            <person name="Scholz U."/>
            <person name="Mascher M."/>
            <person name="Fiebig A."/>
        </authorList>
    </citation>
    <scope>NUCLEOTIDE SEQUENCE</scope>
</reference>
<protein>
    <submittedName>
        <fullName evidence="2">Uncharacterized protein</fullName>
    </submittedName>
</protein>
<keyword evidence="1" id="KW-0732">Signal</keyword>
<evidence type="ECO:0000313" key="3">
    <source>
        <dbReference type="Proteomes" id="UP001189122"/>
    </source>
</evidence>
<organism evidence="2">
    <name type="scientific">Spirodela intermedia</name>
    <name type="common">Intermediate duckweed</name>
    <dbReference type="NCBI Taxonomy" id="51605"/>
    <lineage>
        <taxon>Eukaryota</taxon>
        <taxon>Viridiplantae</taxon>
        <taxon>Streptophyta</taxon>
        <taxon>Embryophyta</taxon>
        <taxon>Tracheophyta</taxon>
        <taxon>Spermatophyta</taxon>
        <taxon>Magnoliopsida</taxon>
        <taxon>Liliopsida</taxon>
        <taxon>Araceae</taxon>
        <taxon>Lemnoideae</taxon>
        <taxon>Spirodela</taxon>
    </lineage>
</organism>
<proteinExistence type="predicted"/>
<evidence type="ECO:0000256" key="1">
    <source>
        <dbReference type="SAM" id="SignalP"/>
    </source>
</evidence>
<gene>
    <name evidence="2" type="ORF">SI7747_01000625</name>
</gene>
<dbReference type="AlphaFoldDB" id="A0A7I8I8Q1"/>
<dbReference type="EMBL" id="LR743588">
    <property type="protein sequence ID" value="CAA2614231.1"/>
    <property type="molecule type" value="Genomic_DNA"/>
</dbReference>
<sequence length="32" mass="3560">MHSMLYLLLLCSICVTVLSSSCTEPICVLHLH</sequence>
<dbReference type="EMBL" id="CACRZD030000001">
    <property type="protein sequence ID" value="CAA6654035.1"/>
    <property type="molecule type" value="Genomic_DNA"/>
</dbReference>
<feature type="signal peptide" evidence="1">
    <location>
        <begin position="1"/>
        <end position="19"/>
    </location>
</feature>
<name>A0A7I8I8Q1_SPIIN</name>
<feature type="chain" id="PRO_5029551271" evidence="1">
    <location>
        <begin position="20"/>
        <end position="32"/>
    </location>
</feature>